<dbReference type="EMBL" id="CP025299">
    <property type="protein sequence ID" value="AUG31260.1"/>
    <property type="molecule type" value="Genomic_DNA"/>
</dbReference>
<accession>A0A2K9DCE3</accession>
<dbReference type="RefSeq" id="WP_101307281.1">
    <property type="nucleotide sequence ID" value="NZ_CP025299.1"/>
</dbReference>
<name>A0A2K9DCE3_9MICO</name>
<comment type="similarity">
    <text evidence="1">Belongs to the transferase hexapeptide repeat family.</text>
</comment>
<reference evidence="3 4" key="1">
    <citation type="submission" date="2017-12" db="EMBL/GenBank/DDBJ databases">
        <title>Isolation and characterization of estrogens degradatiion strain Microbacterium hominis SJTG1.</title>
        <authorList>
            <person name="Xiong W."/>
            <person name="Yin C."/>
            <person name="Zheng D."/>
            <person name="Liang R."/>
        </authorList>
    </citation>
    <scope>NUCLEOTIDE SEQUENCE [LARGE SCALE GENOMIC DNA]</scope>
    <source>
        <strain evidence="3 4">SJTG1</strain>
    </source>
</reference>
<gene>
    <name evidence="3" type="ORF">CXR34_15690</name>
</gene>
<dbReference type="Proteomes" id="UP000233276">
    <property type="component" value="Chromosome"/>
</dbReference>
<dbReference type="Pfam" id="PF00132">
    <property type="entry name" value="Hexapep"/>
    <property type="match status" value="1"/>
</dbReference>
<dbReference type="PANTHER" id="PTHR23416:SF23">
    <property type="entry name" value="ACETYLTRANSFERASE C18B11.09C-RELATED"/>
    <property type="match status" value="1"/>
</dbReference>
<evidence type="ECO:0000313" key="4">
    <source>
        <dbReference type="Proteomes" id="UP000233276"/>
    </source>
</evidence>
<sequence>MTTNMDLAALIADDADVRALFAGDGIRYRASASLPDLTWHAQSTCARINRIFFDDPAEAQRLFHELVPGAGSGIDFRPPLNLDYGIGLTIGDRTFLNKDFLVVGGGYVTIGADCLIGPRCSIYTPNHAEDPTLRREGWERASAVTIGDNVWLGGSVTILPGGTIGSDSIIGAGSVVTRDIPAGVVAVGNPCRVVRPIRADV</sequence>
<dbReference type="Gene3D" id="2.160.10.10">
    <property type="entry name" value="Hexapeptide repeat proteins"/>
    <property type="match status" value="1"/>
</dbReference>
<keyword evidence="2 3" id="KW-0808">Transferase</keyword>
<organism evidence="3 4">
    <name type="scientific">Microbacterium hominis</name>
    <dbReference type="NCBI Taxonomy" id="162426"/>
    <lineage>
        <taxon>Bacteria</taxon>
        <taxon>Bacillati</taxon>
        <taxon>Actinomycetota</taxon>
        <taxon>Actinomycetes</taxon>
        <taxon>Micrococcales</taxon>
        <taxon>Microbacteriaceae</taxon>
        <taxon>Microbacterium</taxon>
    </lineage>
</organism>
<dbReference type="PANTHER" id="PTHR23416">
    <property type="entry name" value="SIALIC ACID SYNTHASE-RELATED"/>
    <property type="match status" value="1"/>
</dbReference>
<dbReference type="InterPro" id="IPR051159">
    <property type="entry name" value="Hexapeptide_acetyltransf"/>
</dbReference>
<dbReference type="KEGG" id="mhos:CXR34_15690"/>
<dbReference type="SUPFAM" id="SSF51161">
    <property type="entry name" value="Trimeric LpxA-like enzymes"/>
    <property type="match status" value="1"/>
</dbReference>
<dbReference type="GO" id="GO:0005829">
    <property type="term" value="C:cytosol"/>
    <property type="evidence" value="ECO:0007669"/>
    <property type="project" value="TreeGrafter"/>
</dbReference>
<evidence type="ECO:0000313" key="3">
    <source>
        <dbReference type="EMBL" id="AUG31260.1"/>
    </source>
</evidence>
<dbReference type="CDD" id="cd03357">
    <property type="entry name" value="LbH_MAT_GAT"/>
    <property type="match status" value="1"/>
</dbReference>
<proteinExistence type="inferred from homology"/>
<dbReference type="InterPro" id="IPR011004">
    <property type="entry name" value="Trimer_LpxA-like_sf"/>
</dbReference>
<dbReference type="Pfam" id="PF14602">
    <property type="entry name" value="Hexapep_2"/>
    <property type="match status" value="1"/>
</dbReference>
<dbReference type="AlphaFoldDB" id="A0A2K9DCE3"/>
<protein>
    <submittedName>
        <fullName evidence="3">Sugar O-acetyltransferase</fullName>
    </submittedName>
</protein>
<evidence type="ECO:0000256" key="1">
    <source>
        <dbReference type="ARBA" id="ARBA00007274"/>
    </source>
</evidence>
<evidence type="ECO:0000256" key="2">
    <source>
        <dbReference type="ARBA" id="ARBA00022679"/>
    </source>
</evidence>
<dbReference type="InterPro" id="IPR001451">
    <property type="entry name" value="Hexapep"/>
</dbReference>
<dbReference type="GO" id="GO:0008374">
    <property type="term" value="F:O-acyltransferase activity"/>
    <property type="evidence" value="ECO:0007669"/>
    <property type="project" value="TreeGrafter"/>
</dbReference>